<dbReference type="InterPro" id="IPR058683">
    <property type="entry name" value="TP_1001-like_C"/>
</dbReference>
<dbReference type="Proteomes" id="UP000664052">
    <property type="component" value="Unassembled WGS sequence"/>
</dbReference>
<accession>A0ABS3DMQ9</accession>
<feature type="domain" description="TP-1001-like C-terminal" evidence="6">
    <location>
        <begin position="762"/>
        <end position="917"/>
    </location>
</feature>
<evidence type="ECO:0000259" key="6">
    <source>
        <dbReference type="Pfam" id="PF26342"/>
    </source>
</evidence>
<comment type="caution">
    <text evidence="7">The sequence shown here is derived from an EMBL/GenBank/DDBJ whole genome shotgun (WGS) entry which is preliminary data.</text>
</comment>
<dbReference type="InterPro" id="IPR032812">
    <property type="entry name" value="SbsA_Ig"/>
</dbReference>
<protein>
    <submittedName>
        <fullName evidence="7">Chitobiase/beta-hexosaminidase C-terminal domain-containing protein</fullName>
    </submittedName>
</protein>
<dbReference type="Gene3D" id="2.60.40.1220">
    <property type="match status" value="1"/>
</dbReference>
<evidence type="ECO:0000256" key="2">
    <source>
        <dbReference type="SAM" id="MobiDB-lite"/>
    </source>
</evidence>
<dbReference type="EMBL" id="JAFIMU010000013">
    <property type="protein sequence ID" value="MBN8232621.1"/>
    <property type="molecule type" value="Genomic_DNA"/>
</dbReference>
<dbReference type="InterPro" id="IPR014755">
    <property type="entry name" value="Cu-Rt/internalin_Ig-like"/>
</dbReference>
<feature type="region of interest" description="Disordered" evidence="2">
    <location>
        <begin position="15"/>
        <end position="36"/>
    </location>
</feature>
<feature type="domain" description="GH29D-like beta-sandwich" evidence="5">
    <location>
        <begin position="33"/>
        <end position="102"/>
    </location>
</feature>
<reference evidence="7 8" key="1">
    <citation type="submission" date="2021-02" db="EMBL/GenBank/DDBJ databases">
        <title>De Novo genome assembly of isolated myxobacteria.</title>
        <authorList>
            <person name="Stevens D.C."/>
        </authorList>
    </citation>
    <scope>NUCLEOTIDE SEQUENCE [LARGE SCALE GENOMIC DNA]</scope>
    <source>
        <strain evidence="7 8">ATCC 29039</strain>
    </source>
</reference>
<keyword evidence="1 3" id="KW-0732">Signal</keyword>
<dbReference type="Pfam" id="PF13290">
    <property type="entry name" value="CHB_HEX_C_1"/>
    <property type="match status" value="5"/>
</dbReference>
<feature type="domain" description="GH29D-like beta-sandwich" evidence="5">
    <location>
        <begin position="386"/>
        <end position="445"/>
    </location>
</feature>
<name>A0ABS3DMQ9_9BACT</name>
<sequence length="974" mass="100892">MFGFALFAIACGSNSSPPPAATDTTPPSVQATPRGGTFKADVSVTLSCEDGTGSGCDATRYTLDGTVPTQDSPRYTAPLQLSANATLKFFSVDKAGNVGAVQAEVYAFDAIAPATSASPKGGTYGSPQTVTLACADARDCAGTYYTLDGTTPTRTSPRYSVPVSLSANATLKFFSVDTVGNEEPVRSESYVIDTLKPTVAASIRGGVYNSARTVTLACTDDDSGSGCASIHYTTHGGTPDTGSATYAAPLELSADTSLKFLAVDNAGNVSAVQTEVYAFDTDAPRTSASPSGGVYGSALDVTLTCADPHGCAGTYYTLDGTTPTRASSRYAAPIRLSANATLRFFSVDTAGNEEPVRTEEFVFDYVDTTAPRTSAFPPGIVESAEQLDVSLSCDDNGGSGCAETYYTLDGSVPTTSSTRYTGAPITVRGHVRLRFFSVDNANNMETPGYEMYSISTLANTSSQIATIRSRPDGPISESLAGAFITHTKPLTGADPAGVFLQAEKDGPAVFLVFDFPSGTRAGDRMAFRATEKTTVNGMVHITRLDAWVVYFTRDPVDGLVSEVSNTDLVTNLDAYESKLISVTGTVASPLGPSGGGNVSASFVTMGNPAIHPNLKLRLTNTVSDTHDVTQDCALTTTAPLWRFNTQAQPSAWSLDDINLLSCPGPKVTGAVAGGNTSVTVNFDRKLDPASVLADGSQFTVDSGLGVQAAAVSGRQVLLTTSAQAAGTGYTVTVASSVKDTRQSGLETTANSATFTGVAVSPARLVLTEVAPGISNGKDLVELVAVEGGSVDRFTLTQGANLLLATFPNVVVATGDVIVVHLRPTTAPVDAPASETANKGEFPESTYSANSNIAWDFIGSTNEIGYSQRVLRVRDATGVTQDGVPFYRPPPPGGSVTNDYYPQLQALQAEGQWLPSSCGGAPCNGTSTPAASEVSAGWADLPFTKATSVRRVAATDNDLASDWAVGPSSFGSHAP</sequence>
<dbReference type="Pfam" id="PF13205">
    <property type="entry name" value="Big_5"/>
    <property type="match status" value="1"/>
</dbReference>
<evidence type="ECO:0000256" key="1">
    <source>
        <dbReference type="ARBA" id="ARBA00022729"/>
    </source>
</evidence>
<evidence type="ECO:0000313" key="7">
    <source>
        <dbReference type="EMBL" id="MBN8232621.1"/>
    </source>
</evidence>
<feature type="domain" description="SbsA Ig-like" evidence="4">
    <location>
        <begin position="673"/>
        <end position="755"/>
    </location>
</feature>
<feature type="domain" description="GH29D-like beta-sandwich" evidence="5">
    <location>
        <begin position="204"/>
        <end position="274"/>
    </location>
</feature>
<dbReference type="Pfam" id="PF26342">
    <property type="entry name" value="TP_1001_2nd"/>
    <property type="match status" value="1"/>
</dbReference>
<feature type="domain" description="GH29D-like beta-sandwich" evidence="5">
    <location>
        <begin position="290"/>
        <end position="357"/>
    </location>
</feature>
<organism evidence="7 8">
    <name type="scientific">Corallococcus macrosporus</name>
    <dbReference type="NCBI Taxonomy" id="35"/>
    <lineage>
        <taxon>Bacteria</taxon>
        <taxon>Pseudomonadati</taxon>
        <taxon>Myxococcota</taxon>
        <taxon>Myxococcia</taxon>
        <taxon>Myxococcales</taxon>
        <taxon>Cystobacterineae</taxon>
        <taxon>Myxococcaceae</taxon>
        <taxon>Corallococcus</taxon>
    </lineage>
</organism>
<gene>
    <name evidence="7" type="ORF">JYK02_34395</name>
</gene>
<feature type="domain" description="GH29D-like beta-sandwich" evidence="5">
    <location>
        <begin position="119"/>
        <end position="185"/>
    </location>
</feature>
<dbReference type="InterPro" id="IPR059177">
    <property type="entry name" value="GH29D-like_dom"/>
</dbReference>
<feature type="signal peptide" evidence="3">
    <location>
        <begin position="1"/>
        <end position="20"/>
    </location>
</feature>
<evidence type="ECO:0000256" key="3">
    <source>
        <dbReference type="SAM" id="SignalP"/>
    </source>
</evidence>
<keyword evidence="8" id="KW-1185">Reference proteome</keyword>
<feature type="chain" id="PRO_5046777769" evidence="3">
    <location>
        <begin position="21"/>
        <end position="974"/>
    </location>
</feature>
<evidence type="ECO:0000259" key="5">
    <source>
        <dbReference type="Pfam" id="PF13290"/>
    </source>
</evidence>
<evidence type="ECO:0000313" key="8">
    <source>
        <dbReference type="Proteomes" id="UP000664052"/>
    </source>
</evidence>
<proteinExistence type="predicted"/>
<evidence type="ECO:0000259" key="4">
    <source>
        <dbReference type="Pfam" id="PF13205"/>
    </source>
</evidence>